<evidence type="ECO:0000256" key="8">
    <source>
        <dbReference type="SAM" id="Phobius"/>
    </source>
</evidence>
<comment type="subcellular location">
    <subcellularLocation>
        <location evidence="1">Membrane</location>
        <topology evidence="1">Multi-pass membrane protein</topology>
    </subcellularLocation>
</comment>
<evidence type="ECO:0000256" key="5">
    <source>
        <dbReference type="ARBA" id="ARBA00023136"/>
    </source>
</evidence>
<dbReference type="AlphaFoldDB" id="A0AAD3CJ80"/>
<evidence type="ECO:0000256" key="3">
    <source>
        <dbReference type="ARBA" id="ARBA00022737"/>
    </source>
</evidence>
<comment type="caution">
    <text evidence="11">The sequence shown here is derived from an EMBL/GenBank/DDBJ whole genome shotgun (WGS) entry which is preliminary data.</text>
</comment>
<dbReference type="GO" id="GO:0010960">
    <property type="term" value="P:magnesium ion homeostasis"/>
    <property type="evidence" value="ECO:0007669"/>
    <property type="project" value="InterPro"/>
</dbReference>
<sequence>MNQPSVHQFDDGHHSSIKKFGSNQVGKTRIFGSLVLFIATVLLPVLLVVPPSSKHTNLRSLKEWEEPSTNFTGSITSLNESSNGCPEEADSWVSAVPAAVLYIIIIVLVLFSAFFSGLTLALMGLDTTGLEIVMSGDDPKLSQAAGKIYPVRKNGNLLLCTLLLGNVAVNTLLGILMADLTSGTVGFITSTALIVIFGEIIPQATFSRYALQVGEYAVPVMKVIIAIFYVLAKPLAFCLDKILGHELATVYSKAEMSKLLEIHMKEGQLNNEEAKAMKGALQYQEMTVEEVYTPLDKTFMVNVDDRLNFETMSTIFKTGYSRIPVYENDVHNIVGLLFVKDLIFINPIDETPIRNFVDIFGRGANVVWLDDKLGKVLAELKKGHCHMALVRDVDEGDGSKDPTYTVTGIITLEDIIEVILGDQIVDETDRWEDVGQTTPVTKKADFDWAKLRLLDANIVDKALDEGEVRAVAAHLSSNYSTIFDKVSEKALLKMIAATPVLELKEDKKEVNEFLPSNLMYERDQPSDKCTLILGGKVSVVAGKDNFRSDLTSWNLLAPGALSDELYAPDFSAYVSKGPCRCLQMSRDMFKAAMVATELEKVAQDESGHANEAEEAKEEVGPISTHDFTVESNYAPTARSASTIEVPSTSNVSDVSQSVKLVEHRGKLLSKFLKEHSVHGNLLNESEDEEDDKE</sequence>
<evidence type="ECO:0000259" key="10">
    <source>
        <dbReference type="PROSITE" id="PS51846"/>
    </source>
</evidence>
<keyword evidence="3" id="KW-0677">Repeat</keyword>
<evidence type="ECO:0000256" key="7">
    <source>
        <dbReference type="SAM" id="MobiDB-lite"/>
    </source>
</evidence>
<feature type="domain" description="Cyclic nucleotide-binding" evidence="9">
    <location>
        <begin position="482"/>
        <end position="593"/>
    </location>
</feature>
<dbReference type="Pfam" id="PF01595">
    <property type="entry name" value="CNNM"/>
    <property type="match status" value="1"/>
</dbReference>
<dbReference type="Gene3D" id="3.10.580.10">
    <property type="entry name" value="CBS-domain"/>
    <property type="match status" value="1"/>
</dbReference>
<dbReference type="InterPro" id="IPR046342">
    <property type="entry name" value="CBS_dom_sf"/>
</dbReference>
<keyword evidence="4 6" id="KW-1133">Transmembrane helix</keyword>
<feature type="region of interest" description="Disordered" evidence="7">
    <location>
        <begin position="603"/>
        <end position="627"/>
    </location>
</feature>
<dbReference type="CDD" id="cd04590">
    <property type="entry name" value="CBS_pair_CorC_HlyC_assoc"/>
    <property type="match status" value="1"/>
</dbReference>
<dbReference type="GO" id="GO:0016020">
    <property type="term" value="C:membrane"/>
    <property type="evidence" value="ECO:0007669"/>
    <property type="project" value="UniProtKB-SubCell"/>
</dbReference>
<feature type="compositionally biased region" description="Basic and acidic residues" evidence="7">
    <location>
        <begin position="603"/>
        <end position="619"/>
    </location>
</feature>
<evidence type="ECO:0000259" key="9">
    <source>
        <dbReference type="PROSITE" id="PS50042"/>
    </source>
</evidence>
<dbReference type="SUPFAM" id="SSF54631">
    <property type="entry name" value="CBS-domain pair"/>
    <property type="match status" value="1"/>
</dbReference>
<evidence type="ECO:0000313" key="11">
    <source>
        <dbReference type="EMBL" id="GFH45645.1"/>
    </source>
</evidence>
<accession>A0AAD3CJ80</accession>
<dbReference type="InterPro" id="IPR000595">
    <property type="entry name" value="cNMP-bd_dom"/>
</dbReference>
<reference evidence="11 12" key="1">
    <citation type="journal article" date="2021" name="Sci. Rep.">
        <title>The genome of the diatom Chaetoceros tenuissimus carries an ancient integrated fragment of an extant virus.</title>
        <authorList>
            <person name="Hongo Y."/>
            <person name="Kimura K."/>
            <person name="Takaki Y."/>
            <person name="Yoshida Y."/>
            <person name="Baba S."/>
            <person name="Kobayashi G."/>
            <person name="Nagasaki K."/>
            <person name="Hano T."/>
            <person name="Tomaru Y."/>
        </authorList>
    </citation>
    <scope>NUCLEOTIDE SEQUENCE [LARGE SCALE GENOMIC DNA]</scope>
    <source>
        <strain evidence="11 12">NIES-3715</strain>
    </source>
</reference>
<evidence type="ECO:0000256" key="4">
    <source>
        <dbReference type="ARBA" id="ARBA00022989"/>
    </source>
</evidence>
<dbReference type="PANTHER" id="PTHR12064:SF94">
    <property type="entry name" value="UNEXTENDED PROTEIN"/>
    <property type="match status" value="1"/>
</dbReference>
<dbReference type="PROSITE" id="PS50042">
    <property type="entry name" value="CNMP_BINDING_3"/>
    <property type="match status" value="1"/>
</dbReference>
<feature type="transmembrane region" description="Helical" evidence="8">
    <location>
        <begin position="99"/>
        <end position="125"/>
    </location>
</feature>
<evidence type="ECO:0000313" key="12">
    <source>
        <dbReference type="Proteomes" id="UP001054902"/>
    </source>
</evidence>
<dbReference type="Proteomes" id="UP001054902">
    <property type="component" value="Unassembled WGS sequence"/>
</dbReference>
<proteinExistence type="predicted"/>
<dbReference type="PANTHER" id="PTHR12064">
    <property type="entry name" value="METAL TRANSPORTER CNNM"/>
    <property type="match status" value="1"/>
</dbReference>
<feature type="transmembrane region" description="Helical" evidence="8">
    <location>
        <begin position="184"/>
        <end position="201"/>
    </location>
</feature>
<feature type="domain" description="CNNM transmembrane" evidence="10">
    <location>
        <begin position="94"/>
        <end position="273"/>
    </location>
</feature>
<evidence type="ECO:0000256" key="2">
    <source>
        <dbReference type="ARBA" id="ARBA00022692"/>
    </source>
</evidence>
<feature type="transmembrane region" description="Helical" evidence="8">
    <location>
        <begin position="213"/>
        <end position="232"/>
    </location>
</feature>
<dbReference type="Pfam" id="PF25562">
    <property type="entry name" value="CNBH_CNNM2_C"/>
    <property type="match status" value="1"/>
</dbReference>
<gene>
    <name evidence="11" type="ORF">CTEN210_02119</name>
</gene>
<dbReference type="PROSITE" id="PS51846">
    <property type="entry name" value="CNNM"/>
    <property type="match status" value="1"/>
</dbReference>
<feature type="transmembrane region" description="Helical" evidence="8">
    <location>
        <begin position="30"/>
        <end position="49"/>
    </location>
</feature>
<name>A0AAD3CJ80_9STRA</name>
<keyword evidence="2 6" id="KW-0812">Transmembrane</keyword>
<feature type="transmembrane region" description="Helical" evidence="8">
    <location>
        <begin position="157"/>
        <end position="178"/>
    </location>
</feature>
<dbReference type="InterPro" id="IPR045095">
    <property type="entry name" value="ACDP"/>
</dbReference>
<dbReference type="EMBL" id="BLLK01000022">
    <property type="protein sequence ID" value="GFH45645.1"/>
    <property type="molecule type" value="Genomic_DNA"/>
</dbReference>
<keyword evidence="12" id="KW-1185">Reference proteome</keyword>
<protein>
    <submittedName>
        <fullName evidence="11">Metal transporter CNNM</fullName>
    </submittedName>
</protein>
<evidence type="ECO:0000256" key="6">
    <source>
        <dbReference type="PROSITE-ProRule" id="PRU01193"/>
    </source>
</evidence>
<dbReference type="InterPro" id="IPR002550">
    <property type="entry name" value="CNNM"/>
</dbReference>
<keyword evidence="5 6" id="KW-0472">Membrane</keyword>
<dbReference type="FunFam" id="3.10.580.10:FF:000006">
    <property type="entry name" value="DUF21 and CBS domain protein"/>
    <property type="match status" value="1"/>
</dbReference>
<organism evidence="11 12">
    <name type="scientific">Chaetoceros tenuissimus</name>
    <dbReference type="NCBI Taxonomy" id="426638"/>
    <lineage>
        <taxon>Eukaryota</taxon>
        <taxon>Sar</taxon>
        <taxon>Stramenopiles</taxon>
        <taxon>Ochrophyta</taxon>
        <taxon>Bacillariophyta</taxon>
        <taxon>Coscinodiscophyceae</taxon>
        <taxon>Chaetocerotophycidae</taxon>
        <taxon>Chaetocerotales</taxon>
        <taxon>Chaetocerotaceae</taxon>
        <taxon>Chaetoceros</taxon>
    </lineage>
</organism>
<evidence type="ECO:0000256" key="1">
    <source>
        <dbReference type="ARBA" id="ARBA00004141"/>
    </source>
</evidence>
<dbReference type="InterPro" id="IPR044751">
    <property type="entry name" value="Ion_transp-like_CBS"/>
</dbReference>